<feature type="signal peptide" evidence="3">
    <location>
        <begin position="1"/>
        <end position="24"/>
    </location>
</feature>
<gene>
    <name evidence="6" type="ORF">KAK11_00430</name>
</gene>
<feature type="domain" description="Polysaccharide export protein N-terminal" evidence="4">
    <location>
        <begin position="95"/>
        <end position="162"/>
    </location>
</feature>
<accession>A0ABS5DRJ8</accession>
<evidence type="ECO:0000256" key="2">
    <source>
        <dbReference type="SAM" id="MobiDB-lite"/>
    </source>
</evidence>
<dbReference type="InterPro" id="IPR019554">
    <property type="entry name" value="Soluble_ligand-bd"/>
</dbReference>
<name>A0ABS5DRJ8_9BURK</name>
<proteinExistence type="predicted"/>
<keyword evidence="1 3" id="KW-0732">Signal</keyword>
<feature type="region of interest" description="Disordered" evidence="2">
    <location>
        <begin position="29"/>
        <end position="65"/>
    </location>
</feature>
<evidence type="ECO:0000313" key="6">
    <source>
        <dbReference type="EMBL" id="MBQ0933774.1"/>
    </source>
</evidence>
<dbReference type="Proteomes" id="UP000672097">
    <property type="component" value="Unassembled WGS sequence"/>
</dbReference>
<evidence type="ECO:0000256" key="1">
    <source>
        <dbReference type="ARBA" id="ARBA00022729"/>
    </source>
</evidence>
<dbReference type="Gene3D" id="3.10.560.10">
    <property type="entry name" value="Outer membrane lipoprotein wza domain like"/>
    <property type="match status" value="3"/>
</dbReference>
<dbReference type="EMBL" id="JAGQDG010000001">
    <property type="protein sequence ID" value="MBQ0933774.1"/>
    <property type="molecule type" value="Genomic_DNA"/>
</dbReference>
<feature type="compositionally biased region" description="Low complexity" evidence="2">
    <location>
        <begin position="29"/>
        <end position="48"/>
    </location>
</feature>
<feature type="chain" id="PRO_5045049390" evidence="3">
    <location>
        <begin position="25"/>
        <end position="568"/>
    </location>
</feature>
<dbReference type="InterPro" id="IPR049712">
    <property type="entry name" value="Poly_export"/>
</dbReference>
<evidence type="ECO:0000313" key="7">
    <source>
        <dbReference type="Proteomes" id="UP000672097"/>
    </source>
</evidence>
<organism evidence="6 7">
    <name type="scientific">Ideonella paludis</name>
    <dbReference type="NCBI Taxonomy" id="1233411"/>
    <lineage>
        <taxon>Bacteria</taxon>
        <taxon>Pseudomonadati</taxon>
        <taxon>Pseudomonadota</taxon>
        <taxon>Betaproteobacteria</taxon>
        <taxon>Burkholderiales</taxon>
        <taxon>Sphaerotilaceae</taxon>
        <taxon>Ideonella</taxon>
    </lineage>
</organism>
<dbReference type="RefSeq" id="WP_210805058.1">
    <property type="nucleotide sequence ID" value="NZ_JAGQDG010000001.1"/>
</dbReference>
<dbReference type="Pfam" id="PF10531">
    <property type="entry name" value="SLBB"/>
    <property type="match status" value="1"/>
</dbReference>
<dbReference type="PANTHER" id="PTHR33619">
    <property type="entry name" value="POLYSACCHARIDE EXPORT PROTEIN GFCE-RELATED"/>
    <property type="match status" value="1"/>
</dbReference>
<comment type="caution">
    <text evidence="6">The sequence shown here is derived from an EMBL/GenBank/DDBJ whole genome shotgun (WGS) entry which is preliminary data.</text>
</comment>
<reference evidence="6 7" key="1">
    <citation type="submission" date="2021-04" db="EMBL/GenBank/DDBJ databases">
        <title>The genome sequence of type strain Ideonella paludis KCTC 32238.</title>
        <authorList>
            <person name="Liu Y."/>
        </authorList>
    </citation>
    <scope>NUCLEOTIDE SEQUENCE [LARGE SCALE GENOMIC DNA]</scope>
    <source>
        <strain evidence="6 7">KCTC 32238</strain>
    </source>
</reference>
<dbReference type="Pfam" id="PF02563">
    <property type="entry name" value="Poly_export"/>
    <property type="match status" value="1"/>
</dbReference>
<feature type="domain" description="Soluble ligand binding" evidence="5">
    <location>
        <begin position="468"/>
        <end position="512"/>
    </location>
</feature>
<evidence type="ECO:0000259" key="5">
    <source>
        <dbReference type="Pfam" id="PF10531"/>
    </source>
</evidence>
<dbReference type="PANTHER" id="PTHR33619:SF3">
    <property type="entry name" value="POLYSACCHARIDE EXPORT PROTEIN GFCE-RELATED"/>
    <property type="match status" value="1"/>
</dbReference>
<protein>
    <submittedName>
        <fullName evidence="6">Polysaccharide export protein</fullName>
    </submittedName>
</protein>
<evidence type="ECO:0000256" key="3">
    <source>
        <dbReference type="SAM" id="SignalP"/>
    </source>
</evidence>
<evidence type="ECO:0000259" key="4">
    <source>
        <dbReference type="Pfam" id="PF02563"/>
    </source>
</evidence>
<sequence length="568" mass="60857">MTAMKNRLIIALALGTSLCAALQAQTPVTPTTTGTATTTQQAPAATAPTPAPTSSTVMAPGPLPAQPNAGAGLPVMFGSQMFSGRFGSVTFTGFNPDYTLATGDRVLVRLWGAVTHESTQLVDPQGNIFIPNVGPVKVAGVRNGELNQSVETTIKRVFRANVGVYATLEAAQPVKVYVTGFVRAPGLYGGLSSDSVLYYLDKAGGIDTERGSYLSVDVMRNGKLRSRLNLYNFLLKGQIEQMQLHDGDTVVVAARKHTVTVQGEAQNAYRFELAEARIKAADLLAMASPTPNATHINIVRSIGPEKRSEYHPLAKANEVMVEAGDEVTLTADKFPSTIQVRIDGAHQGERTFILPYGARLKDVIERINPAPQANMDALQLYRRSVAQRQKENLDSTLRGLEAAALTGRSATNEEATLRKSESEMIMQFIERAKTIQPKGQVVLSSKEAAAETLMEDGDVVRLPERSNVVSVSGEVLFPNTMVYTPNAAAADYVELVGGFTQRADRNKLLILKTNGTIDTNGGIPGPGDEIMVFPKVETKWVEVARGITSVLYQLAVSAGVLNGSISAK</sequence>
<dbReference type="Gene3D" id="3.30.1950.10">
    <property type="entry name" value="wza like domain"/>
    <property type="match status" value="1"/>
</dbReference>
<dbReference type="InterPro" id="IPR003715">
    <property type="entry name" value="Poly_export_N"/>
</dbReference>
<keyword evidence="7" id="KW-1185">Reference proteome</keyword>